<keyword evidence="2 8" id="KW-0812">Transmembrane</keyword>
<evidence type="ECO:0000256" key="3">
    <source>
        <dbReference type="ARBA" id="ARBA00022786"/>
    </source>
</evidence>
<comment type="caution">
    <text evidence="10">The sequence shown here is derived from an EMBL/GenBank/DDBJ whole genome shotgun (WGS) entry which is preliminary data.</text>
</comment>
<keyword evidence="3" id="KW-0833">Ubl conjugation pathway</keyword>
<gene>
    <name evidence="10" type="ORF">Rsub_01789</name>
</gene>
<dbReference type="Gene3D" id="3.30.40.10">
    <property type="entry name" value="Zinc/RING finger domain, C3HC4 (zinc finger)"/>
    <property type="match status" value="1"/>
</dbReference>
<feature type="transmembrane region" description="Helical" evidence="8">
    <location>
        <begin position="72"/>
        <end position="98"/>
    </location>
</feature>
<proteinExistence type="predicted"/>
<sequence length="573" mass="58034">MRNDTAACSGPGGAVPASQAPVDRQARSAGLVQAAVAAVAGAANDVRSQRLTTGGAVDYQVLAKWVEQALPFVALLALVFAYHFFSAIFLCVWLGCSVHKANEVIRKIVSQTACEPSELAAAVIFVAANVSLTLWLTGAQQWRALALLPPTAQLSTWQALFAVAITDSLVRCCGYFPKLLVAAATMLPRRGCAAAGPERAARRSSVDGGAARRASSPDCAGEASVAAAAAAAAAAAPAPLAAAVAAAAAPAPAALSSPLPAPLSVPLYSADSVGAASTSSASSRSSLEEFYAGLGGSGSFAGPSAAGAPYLTSSRSLDLGALAACAGACCGGALGGGAAGRARRTRSVGAPLGGLEPAPSAPAGSLSSPPPLQQQPSQPPPPGARLAPQPSGRLPLPPGAPAPPPAVAAAPHVAVVARRRARILALYESVQAGYRALLPVPIWYAYLSRATPNALLGTALSAAYLGFKAYGLLQRGQLLLLATRLVLRTGALYGRYLSRDEVAACAEPPTCPICQDECEAPIRLDCGSTHVFCETCLAEWFEREPTCPLCRAHAAPPGLRFGDGSTTLLPQLF</sequence>
<dbReference type="GO" id="GO:1904294">
    <property type="term" value="P:positive regulation of ERAD pathway"/>
    <property type="evidence" value="ECO:0007669"/>
    <property type="project" value="InterPro"/>
</dbReference>
<evidence type="ECO:0000256" key="5">
    <source>
        <dbReference type="ARBA" id="ARBA00023136"/>
    </source>
</evidence>
<feature type="compositionally biased region" description="Low complexity" evidence="7">
    <location>
        <begin position="349"/>
        <end position="367"/>
    </location>
</feature>
<dbReference type="InterPro" id="IPR001841">
    <property type="entry name" value="Znf_RING"/>
</dbReference>
<dbReference type="SUPFAM" id="SSF57850">
    <property type="entry name" value="RING/U-box"/>
    <property type="match status" value="1"/>
</dbReference>
<evidence type="ECO:0000256" key="7">
    <source>
        <dbReference type="SAM" id="MobiDB-lite"/>
    </source>
</evidence>
<organism evidence="10 11">
    <name type="scientific">Raphidocelis subcapitata</name>
    <dbReference type="NCBI Taxonomy" id="307507"/>
    <lineage>
        <taxon>Eukaryota</taxon>
        <taxon>Viridiplantae</taxon>
        <taxon>Chlorophyta</taxon>
        <taxon>core chlorophytes</taxon>
        <taxon>Chlorophyceae</taxon>
        <taxon>CS clade</taxon>
        <taxon>Sphaeropleales</taxon>
        <taxon>Selenastraceae</taxon>
        <taxon>Raphidocelis</taxon>
    </lineage>
</organism>
<dbReference type="Proteomes" id="UP000247498">
    <property type="component" value="Unassembled WGS sequence"/>
</dbReference>
<dbReference type="PANTHER" id="PTHR15860">
    <property type="entry name" value="UNCHARACTERIZED RING FINGER-CONTAINING PROTEIN"/>
    <property type="match status" value="1"/>
</dbReference>
<dbReference type="PANTHER" id="PTHR15860:SF0">
    <property type="entry name" value="LP20373P"/>
    <property type="match status" value="1"/>
</dbReference>
<evidence type="ECO:0000256" key="1">
    <source>
        <dbReference type="ARBA" id="ARBA00004141"/>
    </source>
</evidence>
<dbReference type="GO" id="GO:0061630">
    <property type="term" value="F:ubiquitin protein ligase activity"/>
    <property type="evidence" value="ECO:0007669"/>
    <property type="project" value="InterPro"/>
</dbReference>
<reference evidence="10 11" key="1">
    <citation type="journal article" date="2018" name="Sci. Rep.">
        <title>Raphidocelis subcapitata (=Pseudokirchneriella subcapitata) provides an insight into genome evolution and environmental adaptations in the Sphaeropleales.</title>
        <authorList>
            <person name="Suzuki S."/>
            <person name="Yamaguchi H."/>
            <person name="Nakajima N."/>
            <person name="Kawachi M."/>
        </authorList>
    </citation>
    <scope>NUCLEOTIDE SEQUENCE [LARGE SCALE GENOMIC DNA]</scope>
    <source>
        <strain evidence="10 11">NIES-35</strain>
    </source>
</reference>
<evidence type="ECO:0000256" key="8">
    <source>
        <dbReference type="SAM" id="Phobius"/>
    </source>
</evidence>
<keyword evidence="6" id="KW-0862">Zinc</keyword>
<dbReference type="InterPro" id="IPR044235">
    <property type="entry name" value="RNFT1/2"/>
</dbReference>
<accession>A0A2V0NR15</accession>
<evidence type="ECO:0000256" key="4">
    <source>
        <dbReference type="ARBA" id="ARBA00022989"/>
    </source>
</evidence>
<feature type="transmembrane region" description="Helical" evidence="8">
    <location>
        <begin position="119"/>
        <end position="138"/>
    </location>
</feature>
<name>A0A2V0NR15_9CHLO</name>
<keyword evidence="11" id="KW-1185">Reference proteome</keyword>
<feature type="region of interest" description="Disordered" evidence="7">
    <location>
        <begin position="348"/>
        <end position="403"/>
    </location>
</feature>
<dbReference type="InterPro" id="IPR013083">
    <property type="entry name" value="Znf_RING/FYVE/PHD"/>
</dbReference>
<dbReference type="AlphaFoldDB" id="A0A2V0NR15"/>
<keyword evidence="6" id="KW-0479">Metal-binding</keyword>
<evidence type="ECO:0000256" key="2">
    <source>
        <dbReference type="ARBA" id="ARBA00022692"/>
    </source>
</evidence>
<evidence type="ECO:0000259" key="9">
    <source>
        <dbReference type="PROSITE" id="PS50089"/>
    </source>
</evidence>
<feature type="domain" description="RING-type" evidence="9">
    <location>
        <begin position="511"/>
        <end position="551"/>
    </location>
</feature>
<dbReference type="PROSITE" id="PS50089">
    <property type="entry name" value="ZF_RING_2"/>
    <property type="match status" value="1"/>
</dbReference>
<keyword evidence="5 8" id="KW-0472">Membrane</keyword>
<dbReference type="Pfam" id="PF13639">
    <property type="entry name" value="zf-RING_2"/>
    <property type="match status" value="1"/>
</dbReference>
<protein>
    <submittedName>
        <fullName evidence="10">RING finger and transmembrane domain-containing protein</fullName>
    </submittedName>
</protein>
<evidence type="ECO:0000256" key="6">
    <source>
        <dbReference type="PROSITE-ProRule" id="PRU00175"/>
    </source>
</evidence>
<comment type="subcellular location">
    <subcellularLocation>
        <location evidence="1">Membrane</location>
        <topology evidence="1">Multi-pass membrane protein</topology>
    </subcellularLocation>
</comment>
<dbReference type="FunCoup" id="A0A2V0NR15">
    <property type="interactions" value="1468"/>
</dbReference>
<keyword evidence="6" id="KW-0863">Zinc-finger</keyword>
<dbReference type="OrthoDB" id="537428at2759"/>
<evidence type="ECO:0000313" key="10">
    <source>
        <dbReference type="EMBL" id="GBF89072.1"/>
    </source>
</evidence>
<dbReference type="GO" id="GO:0016020">
    <property type="term" value="C:membrane"/>
    <property type="evidence" value="ECO:0007669"/>
    <property type="project" value="UniProtKB-SubCell"/>
</dbReference>
<evidence type="ECO:0000313" key="11">
    <source>
        <dbReference type="Proteomes" id="UP000247498"/>
    </source>
</evidence>
<dbReference type="GO" id="GO:0008270">
    <property type="term" value="F:zinc ion binding"/>
    <property type="evidence" value="ECO:0007669"/>
    <property type="project" value="UniProtKB-KW"/>
</dbReference>
<feature type="compositionally biased region" description="Pro residues" evidence="7">
    <location>
        <begin position="368"/>
        <end position="383"/>
    </location>
</feature>
<dbReference type="SMART" id="SM00184">
    <property type="entry name" value="RING"/>
    <property type="match status" value="1"/>
</dbReference>
<keyword evidence="4 8" id="KW-1133">Transmembrane helix</keyword>
<dbReference type="EMBL" id="BDRX01000008">
    <property type="protein sequence ID" value="GBF89072.1"/>
    <property type="molecule type" value="Genomic_DNA"/>
</dbReference>
<dbReference type="InParanoid" id="A0A2V0NR15"/>